<dbReference type="EMBL" id="UYRW01013910">
    <property type="protein sequence ID" value="VDN00614.1"/>
    <property type="molecule type" value="Genomic_DNA"/>
</dbReference>
<name>A0A3P7K9T2_ONCOC</name>
<reference evidence="2 3" key="1">
    <citation type="submission" date="2018-08" db="EMBL/GenBank/DDBJ databases">
        <authorList>
            <person name="Laetsch R D."/>
            <person name="Stevens L."/>
            <person name="Kumar S."/>
            <person name="Blaxter L. M."/>
        </authorList>
    </citation>
    <scope>NUCLEOTIDE SEQUENCE [LARGE SCALE GENOMIC DNA]</scope>
</reference>
<evidence type="ECO:0000256" key="1">
    <source>
        <dbReference type="SAM" id="MobiDB-lite"/>
    </source>
</evidence>
<sequence length="52" mass="6190">VLLDKLNRHQYSRQDTPIVRPTYRPKRRSTFDRPNRYMRSHGGSAGRNCFLA</sequence>
<feature type="region of interest" description="Disordered" evidence="1">
    <location>
        <begin position="24"/>
        <end position="52"/>
    </location>
</feature>
<accession>A0A3P7K9T2</accession>
<proteinExistence type="predicted"/>
<feature type="non-terminal residue" evidence="2">
    <location>
        <position position="1"/>
    </location>
</feature>
<organism evidence="2 3">
    <name type="scientific">Onchocerca ochengi</name>
    <name type="common">Filarial nematode worm</name>
    <dbReference type="NCBI Taxonomy" id="42157"/>
    <lineage>
        <taxon>Eukaryota</taxon>
        <taxon>Metazoa</taxon>
        <taxon>Ecdysozoa</taxon>
        <taxon>Nematoda</taxon>
        <taxon>Chromadorea</taxon>
        <taxon>Rhabditida</taxon>
        <taxon>Spirurina</taxon>
        <taxon>Spiruromorpha</taxon>
        <taxon>Filarioidea</taxon>
        <taxon>Onchocercidae</taxon>
        <taxon>Onchocerca</taxon>
    </lineage>
</organism>
<gene>
    <name evidence="2" type="ORF">NOO_LOCUS13181</name>
</gene>
<dbReference type="AlphaFoldDB" id="A0A3P7K9T2"/>
<dbReference type="Proteomes" id="UP000271087">
    <property type="component" value="Unassembled WGS sequence"/>
</dbReference>
<protein>
    <submittedName>
        <fullName evidence="2">Uncharacterized protein</fullName>
    </submittedName>
</protein>
<evidence type="ECO:0000313" key="3">
    <source>
        <dbReference type="Proteomes" id="UP000271087"/>
    </source>
</evidence>
<evidence type="ECO:0000313" key="2">
    <source>
        <dbReference type="EMBL" id="VDN00614.1"/>
    </source>
</evidence>
<keyword evidence="3" id="KW-1185">Reference proteome</keyword>